<dbReference type="EMBL" id="HG670306">
    <property type="protein sequence ID" value="CDM82696.1"/>
    <property type="molecule type" value="Genomic_DNA"/>
</dbReference>
<protein>
    <recommendedName>
        <fullName evidence="3">Ubiquitin-like protease family profile domain-containing protein</fullName>
    </recommendedName>
</protein>
<feature type="region of interest" description="Disordered" evidence="1">
    <location>
        <begin position="182"/>
        <end position="282"/>
    </location>
</feature>
<organism evidence="2">
    <name type="scientific">Triticum aestivum</name>
    <name type="common">Wheat</name>
    <dbReference type="NCBI Taxonomy" id="4565"/>
    <lineage>
        <taxon>Eukaryota</taxon>
        <taxon>Viridiplantae</taxon>
        <taxon>Streptophyta</taxon>
        <taxon>Embryophyta</taxon>
        <taxon>Tracheophyta</taxon>
        <taxon>Spermatophyta</taxon>
        <taxon>Magnoliopsida</taxon>
        <taxon>Liliopsida</taxon>
        <taxon>Poales</taxon>
        <taxon>Poaceae</taxon>
        <taxon>BOP clade</taxon>
        <taxon>Pooideae</taxon>
        <taxon>Triticodae</taxon>
        <taxon>Triticeae</taxon>
        <taxon>Triticinae</taxon>
        <taxon>Triticum</taxon>
    </lineage>
</organism>
<reference evidence="2" key="1">
    <citation type="journal article" date="2014" name="Science">
        <title>Structural and functional partitioning of bread wheat chromosome 3B.</title>
        <authorList>
            <person name="Choulet F."/>
            <person name="Alberti A."/>
            <person name="Theil S."/>
            <person name="Glover N."/>
            <person name="Barbe V."/>
            <person name="Daron J."/>
            <person name="Pingault L."/>
            <person name="Sourdille P."/>
            <person name="Couloux A."/>
            <person name="Paux E."/>
            <person name="Leroy P."/>
            <person name="Mangenot S."/>
            <person name="Guilhot N."/>
            <person name="Le Gouis J."/>
            <person name="Balfourier F."/>
            <person name="Alaux M."/>
            <person name="Jamilloux V."/>
            <person name="Poulain J."/>
            <person name="Durand C."/>
            <person name="Bellec A."/>
            <person name="Gaspin C."/>
            <person name="Safar J."/>
            <person name="Dolezel J."/>
            <person name="Rogers J."/>
            <person name="Vandepoele K."/>
            <person name="Aury J.M."/>
            <person name="Mayer K."/>
            <person name="Berges H."/>
            <person name="Quesneville H."/>
            <person name="Wincker P."/>
            <person name="Feuillet C."/>
        </authorList>
    </citation>
    <scope>NUCLEOTIDE SEQUENCE</scope>
</reference>
<gene>
    <name evidence="2" type="ORF">TRAES_3BF006300070CFD_c1</name>
</gene>
<evidence type="ECO:0000313" key="2">
    <source>
        <dbReference type="EMBL" id="CDM82696.1"/>
    </source>
</evidence>
<dbReference type="InterPro" id="IPR038765">
    <property type="entry name" value="Papain-like_cys_pep_sf"/>
</dbReference>
<sequence length="1380" mass="152014">MDPELGEVTEEEGDAIDVRATVAEQRRRWRRRRKMARRAAEEELEAELNRRLAREKMSPRIRIVAPSSDVLKMETSEKNGYQLMDVAFHIDFDGCINLTTGWKEFVAESGFEDGDVVMAALARVPLLLNEHLAAVILDFVFAVNDSHGVPEDIADVVKDINDGMYSLNVDDGDGSLQLSVTQSQSVNGTEPVTQAEDVPMHKADGDSVAVKIGPSKLGGSPIRRSPRGLTNKKPSSSPLQERSLLKENKKRKVHPAKVNKGVKKHSRVEDEDAVSEEDDIEVDSEDEFVVPVSVMSPVKPVGGNAGKVALDEDPDTMTLDMGEANKKLRITTVGIQQLFGFPRGGRSVPRPSEDGYDDALMKLRTELDISRNKEISTKDLRNKLKVLVKDPSKDDLALKVFFIIVFMKVVLPGSAPRVSREAIMFEGLIFEDMAKMDYCQLLVNELRRAVAKYQDGDTMGKAITGCAIGPVLLYLDCLIRGKTAEPDMRVPHICFMDPAKLSDLVDADLIKKGNADPKTWVFGKLLKTHEEVVFFRVYKRPVLEMPSSHVPKFSSLPDELRDGCGVEGAGYVPPSPSNASNSQRQGFGIDVPVSALERAEHILSNVCSELQKVPTTVERLSCINGILPEGHQFNVEEAVDYIEMERILIGDMRDSAADIVQSSVRLLNNMKRFRTMQDSRCKPYEESVNVVIKQIEQDEATATDSRVGEGTEANVSYHETNDVCLERPDVDIEQDEASATDSRATDGTEANVSNHHTNDVGLEHPVVDETSHNVEATVDHGVNDPSTVKCKGPLVGDEPCLPVGDVALNVSSSKIDDVAVNASKITDVEREVVLSGGDDARGVPLSSGRNVGTKVANEDAGAASILDAKSPGVGIAGNENVSDCKDLPPENLSPGGLDYGDALQDSSSMEEVPSEDDELLLSISSGPLTQEALLSSQDFLSIDPESTAILVSSQDVPSSNPETGGIIVSSQELPSSSNPDSPAFVSTGMLNLDSADVALYSLRQKYRDTDKLIVPRWVTTKIRDGNIDSNVLNWFTRSESPTTPKNPIVELIDNDDDVFEKITGVGRVTRSATAKGLSPLAGIVARRAGGARKDPALDSGNVVSMKRAPRAPIKVCSPIQQLHPHKFPHLDKAHKLYNLFLSDEWREKNTFSMIPQPDESVTSFTGNRVWEVFSPGQMMEGDVMDFLIDDWKQDPERNVDFASGKRVLLSPYFITIMMPLFKPMILAKDKKVNHFSLYVMNRYRSSVNILDSLPYPKNHRPSKNTYHKDCEKIISRLVQVMKAVYGDAQYNASKQPNWELFAKKPTFVKVPLQGPNECGHYTLKYAGSYDGENIVENIQDNDPRIVDWNAEDLYRVVFNRNSQLVVTELPKEVQALAPDA</sequence>
<feature type="region of interest" description="Disordered" evidence="1">
    <location>
        <begin position="734"/>
        <end position="760"/>
    </location>
</feature>
<dbReference type="HOGENOM" id="CLU_255682_0_0_1"/>
<name>A0A077RRE1_WHEAT</name>
<proteinExistence type="predicted"/>
<accession>A0A077RRE1</accession>
<evidence type="ECO:0008006" key="3">
    <source>
        <dbReference type="Google" id="ProtNLM"/>
    </source>
</evidence>
<feature type="compositionally biased region" description="Acidic residues" evidence="1">
    <location>
        <begin position="269"/>
        <end position="282"/>
    </location>
</feature>
<dbReference type="Gene3D" id="3.40.395.10">
    <property type="entry name" value="Adenoviral Proteinase, Chain A"/>
    <property type="match status" value="1"/>
</dbReference>
<dbReference type="SUPFAM" id="SSF54001">
    <property type="entry name" value="Cysteine proteinases"/>
    <property type="match status" value="1"/>
</dbReference>
<dbReference type="PROSITE" id="PS00018">
    <property type="entry name" value="EF_HAND_1"/>
    <property type="match status" value="1"/>
</dbReference>
<dbReference type="InterPro" id="IPR018247">
    <property type="entry name" value="EF_Hand_1_Ca_BS"/>
</dbReference>
<evidence type="ECO:0000256" key="1">
    <source>
        <dbReference type="SAM" id="MobiDB-lite"/>
    </source>
</evidence>
<feature type="compositionally biased region" description="Basic residues" evidence="1">
    <location>
        <begin position="248"/>
        <end position="266"/>
    </location>
</feature>